<dbReference type="EMBL" id="JADNRY010000017">
    <property type="protein sequence ID" value="KAF9073484.1"/>
    <property type="molecule type" value="Genomic_DNA"/>
</dbReference>
<feature type="coiled-coil region" evidence="1">
    <location>
        <begin position="31"/>
        <end position="65"/>
    </location>
</feature>
<accession>A0A9P5PVY5</accession>
<proteinExistence type="predicted"/>
<keyword evidence="1" id="KW-0175">Coiled coil</keyword>
<name>A0A9P5PVY5_9AGAR</name>
<evidence type="ECO:0000313" key="3">
    <source>
        <dbReference type="Proteomes" id="UP000772434"/>
    </source>
</evidence>
<reference evidence="2" key="1">
    <citation type="submission" date="2020-11" db="EMBL/GenBank/DDBJ databases">
        <authorList>
            <consortium name="DOE Joint Genome Institute"/>
            <person name="Ahrendt S."/>
            <person name="Riley R."/>
            <person name="Andreopoulos W."/>
            <person name="Labutti K."/>
            <person name="Pangilinan J."/>
            <person name="Ruiz-Duenas F.J."/>
            <person name="Barrasa J.M."/>
            <person name="Sanchez-Garcia M."/>
            <person name="Camarero S."/>
            <person name="Miyauchi S."/>
            <person name="Serrano A."/>
            <person name="Linde D."/>
            <person name="Babiker R."/>
            <person name="Drula E."/>
            <person name="Ayuso-Fernandez I."/>
            <person name="Pacheco R."/>
            <person name="Padilla G."/>
            <person name="Ferreira P."/>
            <person name="Barriuso J."/>
            <person name="Kellner H."/>
            <person name="Castanera R."/>
            <person name="Alfaro M."/>
            <person name="Ramirez L."/>
            <person name="Pisabarro A.G."/>
            <person name="Kuo A."/>
            <person name="Tritt A."/>
            <person name="Lipzen A."/>
            <person name="He G."/>
            <person name="Yan M."/>
            <person name="Ng V."/>
            <person name="Cullen D."/>
            <person name="Martin F."/>
            <person name="Rosso M.-N."/>
            <person name="Henrissat B."/>
            <person name="Hibbett D."/>
            <person name="Martinez A.T."/>
            <person name="Grigoriev I.V."/>
        </authorList>
    </citation>
    <scope>NUCLEOTIDE SEQUENCE</scope>
    <source>
        <strain evidence="2">AH 40177</strain>
    </source>
</reference>
<gene>
    <name evidence="2" type="ORF">BDP27DRAFT_280547</name>
</gene>
<dbReference type="OrthoDB" id="3266451at2759"/>
<evidence type="ECO:0000256" key="1">
    <source>
        <dbReference type="SAM" id="Coils"/>
    </source>
</evidence>
<keyword evidence="3" id="KW-1185">Reference proteome</keyword>
<sequence length="214" mass="24422">MPDTVLCHTCRKTLSIRDFPVLNDFNQQHHIANLDKEIEGLQGTLEELKTQQKALESCRDEARSLLAPVRKLPPEVLELVFDIVCTSFDENFALDITIKTVRALTLDLSQVCSVWREIVRATPSLWLCVSVDLSHRNGAFKVMKHYLNQSRDAPLTLYIFAGNLEPYDDADGQSVCSDVAYDSRPDNLKGYSWETLNILFLSSRRWRDVTVVFS</sequence>
<organism evidence="2 3">
    <name type="scientific">Rhodocollybia butyracea</name>
    <dbReference type="NCBI Taxonomy" id="206335"/>
    <lineage>
        <taxon>Eukaryota</taxon>
        <taxon>Fungi</taxon>
        <taxon>Dikarya</taxon>
        <taxon>Basidiomycota</taxon>
        <taxon>Agaricomycotina</taxon>
        <taxon>Agaricomycetes</taxon>
        <taxon>Agaricomycetidae</taxon>
        <taxon>Agaricales</taxon>
        <taxon>Marasmiineae</taxon>
        <taxon>Omphalotaceae</taxon>
        <taxon>Rhodocollybia</taxon>
    </lineage>
</organism>
<protein>
    <recommendedName>
        <fullName evidence="4">F-box domain-containing protein</fullName>
    </recommendedName>
</protein>
<dbReference type="AlphaFoldDB" id="A0A9P5PVY5"/>
<comment type="caution">
    <text evidence="2">The sequence shown here is derived from an EMBL/GenBank/DDBJ whole genome shotgun (WGS) entry which is preliminary data.</text>
</comment>
<evidence type="ECO:0008006" key="4">
    <source>
        <dbReference type="Google" id="ProtNLM"/>
    </source>
</evidence>
<evidence type="ECO:0000313" key="2">
    <source>
        <dbReference type="EMBL" id="KAF9073484.1"/>
    </source>
</evidence>
<dbReference type="Gene3D" id="1.20.1280.50">
    <property type="match status" value="1"/>
</dbReference>
<dbReference type="Proteomes" id="UP000772434">
    <property type="component" value="Unassembled WGS sequence"/>
</dbReference>